<keyword evidence="4" id="KW-1185">Reference proteome</keyword>
<organism evidence="3 4">
    <name type="scientific">Cercospora kikuchii</name>
    <dbReference type="NCBI Taxonomy" id="84275"/>
    <lineage>
        <taxon>Eukaryota</taxon>
        <taxon>Fungi</taxon>
        <taxon>Dikarya</taxon>
        <taxon>Ascomycota</taxon>
        <taxon>Pezizomycotina</taxon>
        <taxon>Dothideomycetes</taxon>
        <taxon>Dothideomycetidae</taxon>
        <taxon>Mycosphaerellales</taxon>
        <taxon>Mycosphaerellaceae</taxon>
        <taxon>Cercospora</taxon>
    </lineage>
</organism>
<sequence length="477" mass="51634">MAFFTAWPTWQKLVFILACAIVITVLLGCAKVAHTQYKLRAYNAVAERDKTEGAIHRHMSQRRRQQTANDVPFGIRAIESGIEVDGVWVSRSNTPEPTSSRETSISSMWLGAPRTDFALDLEAQNGNLSSGQTQFGQADELATDIVEHKASRNQHPPSSYARYAGNSAILNHNMTATRSENAGTSNRASRAIANFDSTGSDSSNRASIYPVSHSNGIGAASISAPDLISLPARQRQQSLDLDLMQIHRMSQAAETGQFAPRARKANFGGSCPSSSSNSAKHSLRLRARSESPVARPATEGKVPADQHQYPSAIGSLSEAARRSTLPDVTPFAQFCRTGPPSPQLESRWPSPSPTSSGSSSKRSTNDIKAEPAPPSLNMAPTANETEIAPERTAQKHSSHSSSEKRESSILRGHGSGFEILRPGTFAAERQRSVPPLSLYNGMPQARQGSMDGPRKLQKKRRSSVESSTSSRNRMSML</sequence>
<evidence type="ECO:0000313" key="3">
    <source>
        <dbReference type="EMBL" id="GIZ39630.1"/>
    </source>
</evidence>
<gene>
    <name evidence="3" type="ORF">CKM354_000300600</name>
</gene>
<dbReference type="Proteomes" id="UP000825890">
    <property type="component" value="Unassembled WGS sequence"/>
</dbReference>
<keyword evidence="2" id="KW-0472">Membrane</keyword>
<feature type="region of interest" description="Disordered" evidence="1">
    <location>
        <begin position="263"/>
        <end position="310"/>
    </location>
</feature>
<evidence type="ECO:0000256" key="1">
    <source>
        <dbReference type="SAM" id="MobiDB-lite"/>
    </source>
</evidence>
<dbReference type="OrthoDB" id="5426165at2759"/>
<proteinExistence type="predicted"/>
<evidence type="ECO:0000256" key="2">
    <source>
        <dbReference type="SAM" id="Phobius"/>
    </source>
</evidence>
<feature type="region of interest" description="Disordered" evidence="1">
    <location>
        <begin position="330"/>
        <end position="477"/>
    </location>
</feature>
<dbReference type="PANTHER" id="PTHR40623:SF2">
    <property type="entry name" value="INTEGRAL MEMBRANE PROTEIN"/>
    <property type="match status" value="1"/>
</dbReference>
<name>A0A9P3FEK9_9PEZI</name>
<protein>
    <submittedName>
        <fullName evidence="3">Uncharacterized protein</fullName>
    </submittedName>
</protein>
<dbReference type="GeneID" id="68288581"/>
<keyword evidence="2" id="KW-1133">Transmembrane helix</keyword>
<reference evidence="3 4" key="1">
    <citation type="submission" date="2021-01" db="EMBL/GenBank/DDBJ databases">
        <title>Cercospora kikuchii MAFF 305040 whole genome shotgun sequence.</title>
        <authorList>
            <person name="Kashiwa T."/>
            <person name="Suzuki T."/>
        </authorList>
    </citation>
    <scope>NUCLEOTIDE SEQUENCE [LARGE SCALE GENOMIC DNA]</scope>
    <source>
        <strain evidence="3 4">MAFF 305040</strain>
    </source>
</reference>
<keyword evidence="2" id="KW-0812">Transmembrane</keyword>
<feature type="transmembrane region" description="Helical" evidence="2">
    <location>
        <begin position="13"/>
        <end position="33"/>
    </location>
</feature>
<feature type="compositionally biased region" description="Low complexity" evidence="1">
    <location>
        <begin position="346"/>
        <end position="362"/>
    </location>
</feature>
<accession>A0A9P3FEK9</accession>
<feature type="compositionally biased region" description="Low complexity" evidence="1">
    <location>
        <begin position="270"/>
        <end position="280"/>
    </location>
</feature>
<dbReference type="EMBL" id="BOLY01000002">
    <property type="protein sequence ID" value="GIZ39630.1"/>
    <property type="molecule type" value="Genomic_DNA"/>
</dbReference>
<evidence type="ECO:0000313" key="4">
    <source>
        <dbReference type="Proteomes" id="UP000825890"/>
    </source>
</evidence>
<dbReference type="PANTHER" id="PTHR40623">
    <property type="entry name" value="INTEGRAL MEMBRANE PROTEIN"/>
    <property type="match status" value="1"/>
</dbReference>
<feature type="compositionally biased region" description="Low complexity" evidence="1">
    <location>
        <begin position="464"/>
        <end position="477"/>
    </location>
</feature>
<dbReference type="AlphaFoldDB" id="A0A9P3FEK9"/>
<comment type="caution">
    <text evidence="3">The sequence shown here is derived from an EMBL/GenBank/DDBJ whole genome shotgun (WGS) entry which is preliminary data.</text>
</comment>
<dbReference type="RefSeq" id="XP_044654117.1">
    <property type="nucleotide sequence ID" value="XM_044798182.1"/>
</dbReference>